<dbReference type="AlphaFoldDB" id="A0A8H4URC3"/>
<feature type="chain" id="PRO_5034856374" evidence="2">
    <location>
        <begin position="20"/>
        <end position="230"/>
    </location>
</feature>
<sequence>MSRTILLTAFMAFTTTILAQTPLPTTSCTDQAQLRVVVECAPEVINCPGRTASFVTIQTVEPVVKIAVCTEGCGESPSTPTPIIPNQQAIVPSCPPGGCAPATPVAQQQAAVDPCPPGGCAPATPVPTLAPASNSTLGVCTPEGCAPPAGKAAAVPSREDGDASAAGNQETDSASSAGKNAGTAGEDAGTASEDTGAAGIAPPLVSETPRLYAPSILSAIAAVIFGLSLA</sequence>
<feature type="region of interest" description="Disordered" evidence="1">
    <location>
        <begin position="149"/>
        <end position="201"/>
    </location>
</feature>
<reference evidence="3" key="1">
    <citation type="journal article" date="2020" name="BMC Genomics">
        <title>Correction to: Identification and distribution of gene clusters required for synthesis of sphingolipid metabolism inhibitors in diverse species of the filamentous fungus Fusarium.</title>
        <authorList>
            <person name="Kim H.S."/>
            <person name="Lohmar J.M."/>
            <person name="Busman M."/>
            <person name="Brown D.W."/>
            <person name="Naumann T.A."/>
            <person name="Divon H.H."/>
            <person name="Lysoe E."/>
            <person name="Uhlig S."/>
            <person name="Proctor R.H."/>
        </authorList>
    </citation>
    <scope>NUCLEOTIDE SEQUENCE</scope>
    <source>
        <strain evidence="3">NRRL 22465</strain>
    </source>
</reference>
<feature type="compositionally biased region" description="Polar residues" evidence="1">
    <location>
        <begin position="166"/>
        <end position="178"/>
    </location>
</feature>
<comment type="caution">
    <text evidence="3">The sequence shown here is derived from an EMBL/GenBank/DDBJ whole genome shotgun (WGS) entry which is preliminary data.</text>
</comment>
<organism evidence="3 4">
    <name type="scientific">Fusarium zealandicum</name>
    <dbReference type="NCBI Taxonomy" id="1053134"/>
    <lineage>
        <taxon>Eukaryota</taxon>
        <taxon>Fungi</taxon>
        <taxon>Dikarya</taxon>
        <taxon>Ascomycota</taxon>
        <taxon>Pezizomycotina</taxon>
        <taxon>Sordariomycetes</taxon>
        <taxon>Hypocreomycetidae</taxon>
        <taxon>Hypocreales</taxon>
        <taxon>Nectriaceae</taxon>
        <taxon>Fusarium</taxon>
        <taxon>Fusarium staphyleae species complex</taxon>
    </lineage>
</organism>
<name>A0A8H4URC3_9HYPO</name>
<dbReference type="Proteomes" id="UP000635477">
    <property type="component" value="Unassembled WGS sequence"/>
</dbReference>
<dbReference type="EMBL" id="JABEYC010000134">
    <property type="protein sequence ID" value="KAF4982112.1"/>
    <property type="molecule type" value="Genomic_DNA"/>
</dbReference>
<evidence type="ECO:0000313" key="4">
    <source>
        <dbReference type="Proteomes" id="UP000635477"/>
    </source>
</evidence>
<gene>
    <name evidence="3" type="ORF">FZEAL_2218</name>
</gene>
<feature type="signal peptide" evidence="2">
    <location>
        <begin position="1"/>
        <end position="19"/>
    </location>
</feature>
<accession>A0A8H4URC3</accession>
<dbReference type="OrthoDB" id="5103024at2759"/>
<evidence type="ECO:0000256" key="1">
    <source>
        <dbReference type="SAM" id="MobiDB-lite"/>
    </source>
</evidence>
<keyword evidence="2" id="KW-0732">Signal</keyword>
<keyword evidence="4" id="KW-1185">Reference proteome</keyword>
<protein>
    <submittedName>
        <fullName evidence="3">Uncharacterized protein</fullName>
    </submittedName>
</protein>
<proteinExistence type="predicted"/>
<evidence type="ECO:0000313" key="3">
    <source>
        <dbReference type="EMBL" id="KAF4982112.1"/>
    </source>
</evidence>
<evidence type="ECO:0000256" key="2">
    <source>
        <dbReference type="SAM" id="SignalP"/>
    </source>
</evidence>
<reference evidence="3" key="2">
    <citation type="submission" date="2020-05" db="EMBL/GenBank/DDBJ databases">
        <authorList>
            <person name="Kim H.-S."/>
            <person name="Proctor R.H."/>
            <person name="Brown D.W."/>
        </authorList>
    </citation>
    <scope>NUCLEOTIDE SEQUENCE</scope>
    <source>
        <strain evidence="3">NRRL 22465</strain>
    </source>
</reference>